<keyword evidence="4" id="KW-1185">Reference proteome</keyword>
<dbReference type="GO" id="GO:0005737">
    <property type="term" value="C:cytoplasm"/>
    <property type="evidence" value="ECO:0007669"/>
    <property type="project" value="TreeGrafter"/>
</dbReference>
<dbReference type="GO" id="GO:0008017">
    <property type="term" value="F:microtubule binding"/>
    <property type="evidence" value="ECO:0007669"/>
    <property type="project" value="TreeGrafter"/>
</dbReference>
<evidence type="ECO:0000256" key="1">
    <source>
        <dbReference type="ARBA" id="ARBA00010016"/>
    </source>
</evidence>
<organism evidence="3 4">
    <name type="scientific">Cocos nucifera</name>
    <name type="common">Coconut palm</name>
    <dbReference type="NCBI Taxonomy" id="13894"/>
    <lineage>
        <taxon>Eukaryota</taxon>
        <taxon>Viridiplantae</taxon>
        <taxon>Streptophyta</taxon>
        <taxon>Embryophyta</taxon>
        <taxon>Tracheophyta</taxon>
        <taxon>Spermatophyta</taxon>
        <taxon>Magnoliopsida</taxon>
        <taxon>Liliopsida</taxon>
        <taxon>Arecaceae</taxon>
        <taxon>Arecoideae</taxon>
        <taxon>Cocoseae</taxon>
        <taxon>Attaleinae</taxon>
        <taxon>Cocos</taxon>
    </lineage>
</organism>
<feature type="region of interest" description="Disordered" evidence="2">
    <location>
        <begin position="184"/>
        <end position="204"/>
    </location>
</feature>
<dbReference type="Proteomes" id="UP000797356">
    <property type="component" value="Chromosome 6"/>
</dbReference>
<comment type="similarity">
    <text evidence="1">Belongs to the QWRF family.</text>
</comment>
<dbReference type="InterPro" id="IPR007573">
    <property type="entry name" value="QWRF"/>
</dbReference>
<feature type="compositionally biased region" description="Pro residues" evidence="2">
    <location>
        <begin position="149"/>
        <end position="158"/>
    </location>
</feature>
<feature type="compositionally biased region" description="Low complexity" evidence="2">
    <location>
        <begin position="159"/>
        <end position="168"/>
    </location>
</feature>
<dbReference type="Pfam" id="PF04484">
    <property type="entry name" value="QWRF"/>
    <property type="match status" value="1"/>
</dbReference>
<dbReference type="AlphaFoldDB" id="A0A8K0N320"/>
<evidence type="ECO:0000313" key="4">
    <source>
        <dbReference type="Proteomes" id="UP000797356"/>
    </source>
</evidence>
<reference evidence="3" key="1">
    <citation type="journal article" date="2017" name="Gigascience">
        <title>The genome draft of coconut (Cocos nucifera).</title>
        <authorList>
            <person name="Xiao Y."/>
            <person name="Xu P."/>
            <person name="Fan H."/>
            <person name="Baudouin L."/>
            <person name="Xia W."/>
            <person name="Bocs S."/>
            <person name="Xu J."/>
            <person name="Li Q."/>
            <person name="Guo A."/>
            <person name="Zhou L."/>
            <person name="Li J."/>
            <person name="Wu Y."/>
            <person name="Ma Z."/>
            <person name="Armero A."/>
            <person name="Issali A.E."/>
            <person name="Liu N."/>
            <person name="Peng M."/>
            <person name="Yang Y."/>
        </authorList>
    </citation>
    <scope>NUCLEOTIDE SEQUENCE</scope>
    <source>
        <tissue evidence="3">Spear leaf of Hainan Tall coconut</tissue>
    </source>
</reference>
<proteinExistence type="inferred from homology"/>
<dbReference type="GO" id="GO:0051225">
    <property type="term" value="P:spindle assembly"/>
    <property type="evidence" value="ECO:0007669"/>
    <property type="project" value="TreeGrafter"/>
</dbReference>
<sequence length="508" mass="55038">MEKRGRRRTGSREVSSRFLLSPASSPASDAAGHVLSPLRRRSISDPPSKLRSSAASSRGLWPSSRKPGTLADHLGNDRLIDLVEQNTGDKPASTTPAAAPQSIIRQRSCSEFSRFDNKDETEKKGRRSRENLPIGASMRYIGKIRFPRSPKPGSPPFPSSAAPLSLTPGRISVDENALPLRRKSDFGLDYPSSESDRSETKIPTPRIPKADAARVAAAKAISRASSMTAYGSASTQWALSPGRSGSPTTAAAAEGRSFSNLRPPSPRKGRKVGNFISMGLDLFHFRRRSFSGSSAGCGEGSSPTSSSSYPSLVVGSPSAGGVGVMGHQFRLMHNRLIQWRYANARSDAVNRIRMANSESTLVMGWAEVTRLQSRAVQKKLKLERERVALKLNTLLSSQMKALQSWGDMERQHTSALSTTKDCMQATVCRLPLIDGAKAEPQHLSAALRQAKDVTAAITTTINMIIPTVSMKTSWQMMLELSKSAIRLGVAHQSSHTSTTARFKITVDI</sequence>
<feature type="region of interest" description="Disordered" evidence="2">
    <location>
        <begin position="235"/>
        <end position="271"/>
    </location>
</feature>
<feature type="compositionally biased region" description="Polar residues" evidence="2">
    <location>
        <begin position="235"/>
        <end position="249"/>
    </location>
</feature>
<feature type="compositionally biased region" description="Basic and acidic residues" evidence="2">
    <location>
        <begin position="113"/>
        <end position="123"/>
    </location>
</feature>
<dbReference type="GO" id="GO:0005880">
    <property type="term" value="C:nuclear microtubule"/>
    <property type="evidence" value="ECO:0007669"/>
    <property type="project" value="TreeGrafter"/>
</dbReference>
<evidence type="ECO:0000313" key="3">
    <source>
        <dbReference type="EMBL" id="KAG1347181.1"/>
    </source>
</evidence>
<evidence type="ECO:0000256" key="2">
    <source>
        <dbReference type="SAM" id="MobiDB-lite"/>
    </source>
</evidence>
<accession>A0A8K0N320</accession>
<dbReference type="EMBL" id="CM017877">
    <property type="protein sequence ID" value="KAG1347181.1"/>
    <property type="molecule type" value="Genomic_DNA"/>
</dbReference>
<gene>
    <name evidence="3" type="ORF">COCNU_06G010100</name>
</gene>
<dbReference type="OrthoDB" id="774923at2759"/>
<reference evidence="3" key="2">
    <citation type="submission" date="2019-07" db="EMBL/GenBank/DDBJ databases">
        <authorList>
            <person name="Yang Y."/>
            <person name="Bocs S."/>
            <person name="Baudouin L."/>
        </authorList>
    </citation>
    <scope>NUCLEOTIDE SEQUENCE</scope>
    <source>
        <tissue evidence="3">Spear leaf of Hainan Tall coconut</tissue>
    </source>
</reference>
<feature type="region of interest" description="Disordered" evidence="2">
    <location>
        <begin position="1"/>
        <end position="168"/>
    </location>
</feature>
<feature type="compositionally biased region" description="Low complexity" evidence="2">
    <location>
        <begin position="91"/>
        <end position="100"/>
    </location>
</feature>
<feature type="compositionally biased region" description="Low complexity" evidence="2">
    <location>
        <begin position="21"/>
        <end position="31"/>
    </location>
</feature>
<comment type="caution">
    <text evidence="3">The sequence shown here is derived from an EMBL/GenBank/DDBJ whole genome shotgun (WGS) entry which is preliminary data.</text>
</comment>
<protein>
    <submittedName>
        <fullName evidence="3">QWRF motif-containing protein 3</fullName>
    </submittedName>
</protein>
<name>A0A8K0N320_COCNU</name>
<dbReference type="PANTHER" id="PTHR31807:SF31">
    <property type="entry name" value="QWRF MOTIF PROTEIN (DUF566)-RELATED"/>
    <property type="match status" value="1"/>
</dbReference>
<dbReference type="PANTHER" id="PTHR31807">
    <property type="entry name" value="AUGMIN FAMILY MEMBER"/>
    <property type="match status" value="1"/>
</dbReference>